<dbReference type="Proteomes" id="UP001066276">
    <property type="component" value="Chromosome 1_2"/>
</dbReference>
<keyword evidence="1" id="KW-0732">Signal</keyword>
<protein>
    <recommendedName>
        <fullName evidence="4">Secreted protein</fullName>
    </recommendedName>
</protein>
<evidence type="ECO:0000256" key="1">
    <source>
        <dbReference type="SAM" id="SignalP"/>
    </source>
</evidence>
<evidence type="ECO:0008006" key="4">
    <source>
        <dbReference type="Google" id="ProtNLM"/>
    </source>
</evidence>
<feature type="signal peptide" evidence="1">
    <location>
        <begin position="1"/>
        <end position="17"/>
    </location>
</feature>
<sequence>MWHGLLIALVSTPLDTALQLSFRSLARMILALVKCQARVRPISHCHPPCSDEWPDRLCGEARALIHTGLTFTNFYTPAEAHPGLRSPH</sequence>
<dbReference type="EMBL" id="JANPWB010000002">
    <property type="protein sequence ID" value="KAJ1205610.1"/>
    <property type="molecule type" value="Genomic_DNA"/>
</dbReference>
<name>A0AAV7VV92_PLEWA</name>
<evidence type="ECO:0000313" key="3">
    <source>
        <dbReference type="Proteomes" id="UP001066276"/>
    </source>
</evidence>
<dbReference type="AlphaFoldDB" id="A0AAV7VV92"/>
<keyword evidence="3" id="KW-1185">Reference proteome</keyword>
<proteinExistence type="predicted"/>
<accession>A0AAV7VV92</accession>
<evidence type="ECO:0000313" key="2">
    <source>
        <dbReference type="EMBL" id="KAJ1205610.1"/>
    </source>
</evidence>
<organism evidence="2 3">
    <name type="scientific">Pleurodeles waltl</name>
    <name type="common">Iberian ribbed newt</name>
    <dbReference type="NCBI Taxonomy" id="8319"/>
    <lineage>
        <taxon>Eukaryota</taxon>
        <taxon>Metazoa</taxon>
        <taxon>Chordata</taxon>
        <taxon>Craniata</taxon>
        <taxon>Vertebrata</taxon>
        <taxon>Euteleostomi</taxon>
        <taxon>Amphibia</taxon>
        <taxon>Batrachia</taxon>
        <taxon>Caudata</taxon>
        <taxon>Salamandroidea</taxon>
        <taxon>Salamandridae</taxon>
        <taxon>Pleurodelinae</taxon>
        <taxon>Pleurodeles</taxon>
    </lineage>
</organism>
<comment type="caution">
    <text evidence="2">The sequence shown here is derived from an EMBL/GenBank/DDBJ whole genome shotgun (WGS) entry which is preliminary data.</text>
</comment>
<gene>
    <name evidence="2" type="ORF">NDU88_001038</name>
</gene>
<feature type="chain" id="PRO_5044012249" description="Secreted protein" evidence="1">
    <location>
        <begin position="18"/>
        <end position="88"/>
    </location>
</feature>
<reference evidence="2" key="1">
    <citation type="journal article" date="2022" name="bioRxiv">
        <title>Sequencing and chromosome-scale assembly of the giantPleurodeles waltlgenome.</title>
        <authorList>
            <person name="Brown T."/>
            <person name="Elewa A."/>
            <person name="Iarovenko S."/>
            <person name="Subramanian E."/>
            <person name="Araus A.J."/>
            <person name="Petzold A."/>
            <person name="Susuki M."/>
            <person name="Suzuki K.-i.T."/>
            <person name="Hayashi T."/>
            <person name="Toyoda A."/>
            <person name="Oliveira C."/>
            <person name="Osipova E."/>
            <person name="Leigh N.D."/>
            <person name="Simon A."/>
            <person name="Yun M.H."/>
        </authorList>
    </citation>
    <scope>NUCLEOTIDE SEQUENCE</scope>
    <source>
        <strain evidence="2">20211129_DDA</strain>
        <tissue evidence="2">Liver</tissue>
    </source>
</reference>